<feature type="domain" description="4Fe-4S ferredoxin-type" evidence="1">
    <location>
        <begin position="2"/>
        <end position="30"/>
    </location>
</feature>
<protein>
    <recommendedName>
        <fullName evidence="1">4Fe-4S ferredoxin-type domain-containing protein</fullName>
    </recommendedName>
</protein>
<comment type="caution">
    <text evidence="2">The sequence shown here is derived from an EMBL/GenBank/DDBJ whole genome shotgun (WGS) entry which is preliminary data.</text>
</comment>
<dbReference type="SUPFAM" id="SSF54862">
    <property type="entry name" value="4Fe-4S ferredoxins"/>
    <property type="match status" value="1"/>
</dbReference>
<dbReference type="AlphaFoldDB" id="K8ZM97"/>
<dbReference type="STRING" id="1234409.C683_0434"/>
<accession>K8ZM97</accession>
<organism evidence="2 3">
    <name type="scientific">Catellicoccus marimammalium M35/04/3</name>
    <dbReference type="NCBI Taxonomy" id="1234409"/>
    <lineage>
        <taxon>Bacteria</taxon>
        <taxon>Bacillati</taxon>
        <taxon>Bacillota</taxon>
        <taxon>Bacilli</taxon>
        <taxon>Lactobacillales</taxon>
        <taxon>Enterococcaceae</taxon>
        <taxon>Catellicoccus</taxon>
    </lineage>
</organism>
<evidence type="ECO:0000259" key="1">
    <source>
        <dbReference type="PROSITE" id="PS51379"/>
    </source>
</evidence>
<keyword evidence="3" id="KW-1185">Reference proteome</keyword>
<dbReference type="InterPro" id="IPR017896">
    <property type="entry name" value="4Fe4S_Fe-S-bd"/>
</dbReference>
<gene>
    <name evidence="2" type="ORF">C683_0434</name>
</gene>
<reference evidence="2 3" key="1">
    <citation type="journal article" date="2013" name="Genome Announc.">
        <title>Draft Genome Sequence of Catellicoccus marimammalium, a Novel Species Commonly Found in Gull Feces.</title>
        <authorList>
            <person name="Weigand M.R."/>
            <person name="Ryu H."/>
            <person name="Bozcek L."/>
            <person name="Konstantinidis K.T."/>
            <person name="Santo Domingo J.W."/>
        </authorList>
    </citation>
    <scope>NUCLEOTIDE SEQUENCE [LARGE SCALE GENOMIC DNA]</scope>
    <source>
        <strain evidence="2 3">M35/04/3</strain>
    </source>
</reference>
<dbReference type="OrthoDB" id="9801085at2"/>
<dbReference type="EMBL" id="AMYT01000011">
    <property type="protein sequence ID" value="EKU27653.1"/>
    <property type="molecule type" value="Genomic_DNA"/>
</dbReference>
<sequence>MSSYYLKKEECIMCGLCQRKAPTCIDYDDNSIVCWKNTDQDEYLPTKEEEQPLANAAKCCPTHAIRQRKN</sequence>
<evidence type="ECO:0000313" key="3">
    <source>
        <dbReference type="Proteomes" id="UP000016057"/>
    </source>
</evidence>
<dbReference type="RefSeq" id="WP_009488913.1">
    <property type="nucleotide sequence ID" value="NZ_AMYT01000011.1"/>
</dbReference>
<name>K8ZM97_9ENTE</name>
<dbReference type="Proteomes" id="UP000016057">
    <property type="component" value="Unassembled WGS sequence"/>
</dbReference>
<dbReference type="Gene3D" id="3.30.70.20">
    <property type="match status" value="1"/>
</dbReference>
<dbReference type="PROSITE" id="PS51379">
    <property type="entry name" value="4FE4S_FER_2"/>
    <property type="match status" value="1"/>
</dbReference>
<evidence type="ECO:0000313" key="2">
    <source>
        <dbReference type="EMBL" id="EKU27653.1"/>
    </source>
</evidence>
<proteinExistence type="predicted"/>
<dbReference type="Pfam" id="PF13459">
    <property type="entry name" value="Fer4_15"/>
    <property type="match status" value="1"/>
</dbReference>